<accession>A0A151WHV1</accession>
<proteinExistence type="predicted"/>
<evidence type="ECO:0000313" key="2">
    <source>
        <dbReference type="Proteomes" id="UP000075809"/>
    </source>
</evidence>
<dbReference type="Proteomes" id="UP000075809">
    <property type="component" value="Unassembled WGS sequence"/>
</dbReference>
<dbReference type="AlphaFoldDB" id="A0A151WHV1"/>
<evidence type="ECO:0000313" key="1">
    <source>
        <dbReference type="EMBL" id="KYQ47429.1"/>
    </source>
</evidence>
<reference evidence="1 2" key="1">
    <citation type="submission" date="2015-09" db="EMBL/GenBank/DDBJ databases">
        <title>Trachymyrmex zeteki WGS genome.</title>
        <authorList>
            <person name="Nygaard S."/>
            <person name="Hu H."/>
            <person name="Boomsma J."/>
            <person name="Zhang G."/>
        </authorList>
    </citation>
    <scope>NUCLEOTIDE SEQUENCE [LARGE SCALE GENOMIC DNA]</scope>
    <source>
        <strain evidence="1">Tzet28-1</strain>
        <tissue evidence="1">Whole body</tissue>
    </source>
</reference>
<keyword evidence="2" id="KW-1185">Reference proteome</keyword>
<gene>
    <name evidence="1" type="ORF">ALC60_13550</name>
</gene>
<name>A0A151WHV1_9HYME</name>
<protein>
    <submittedName>
        <fullName evidence="1">Uncharacterized protein</fullName>
    </submittedName>
</protein>
<dbReference type="EMBL" id="KQ983106">
    <property type="protein sequence ID" value="KYQ47429.1"/>
    <property type="molecule type" value="Genomic_DNA"/>
</dbReference>
<organism evidence="1 2">
    <name type="scientific">Mycetomoellerius zeteki</name>
    <dbReference type="NCBI Taxonomy" id="64791"/>
    <lineage>
        <taxon>Eukaryota</taxon>
        <taxon>Metazoa</taxon>
        <taxon>Ecdysozoa</taxon>
        <taxon>Arthropoda</taxon>
        <taxon>Hexapoda</taxon>
        <taxon>Insecta</taxon>
        <taxon>Pterygota</taxon>
        <taxon>Neoptera</taxon>
        <taxon>Endopterygota</taxon>
        <taxon>Hymenoptera</taxon>
        <taxon>Apocrita</taxon>
        <taxon>Aculeata</taxon>
        <taxon>Formicoidea</taxon>
        <taxon>Formicidae</taxon>
        <taxon>Myrmicinae</taxon>
        <taxon>Mycetomoellerius</taxon>
    </lineage>
</organism>
<sequence>MKLQEVIRNVTEKPHDIRILHFLNDFRKQFSSIRETAYLKDFAKLKTFKGHNPKYTIRDTLIIYLRSVCDIYKQPNLLQLITFTYHDDHGVHVYKYSNYMMFSDDITIICFIYYMLKKFTYEKCETLQYLKSLMINKYEIDIEQEKDIESSKNKVTLCNIALSYPSIAFEIIFKMIRSKILHVFHNFLPEVIFFPPIVSLLPVLDEAPPFAIIMLTKLKIAISNGFDITTIKLNLLFNSIYESYKSEIFPEDLKLELCKKWQVVEEKNNTYKYNPSFEKHRQTIKDTIADMIQNHPDLEALLSRT</sequence>